<protein>
    <submittedName>
        <fullName evidence="2">Uncharacterized protein</fullName>
    </submittedName>
</protein>
<feature type="region of interest" description="Disordered" evidence="1">
    <location>
        <begin position="538"/>
        <end position="602"/>
    </location>
</feature>
<dbReference type="InParanoid" id="A0A1E1LDR7"/>
<feature type="compositionally biased region" description="Low complexity" evidence="1">
    <location>
        <begin position="566"/>
        <end position="577"/>
    </location>
</feature>
<evidence type="ECO:0000256" key="1">
    <source>
        <dbReference type="SAM" id="MobiDB-lite"/>
    </source>
</evidence>
<dbReference type="EMBL" id="FJUW01000047">
    <property type="protein sequence ID" value="CZT08688.1"/>
    <property type="molecule type" value="Genomic_DNA"/>
</dbReference>
<feature type="compositionally biased region" description="Polar residues" evidence="1">
    <location>
        <begin position="578"/>
        <end position="602"/>
    </location>
</feature>
<comment type="caution">
    <text evidence="2">The sequence shown here is derived from an EMBL/GenBank/DDBJ whole genome shotgun (WGS) entry which is preliminary data.</text>
</comment>
<sequence length="602" mass="66667">MPRILCWACNTVEDIRVDQPYGENSAHLEVLTMCGSRIAALDSLRLATLGCLVRVGSKLYGLSAAHAFEQIVRSKSRPPDLPTGSPQPEDLVSDLLSCSFVRDERYFVNDEDECYLVVDDVEYDLDSEETSGDTTAPLESYTPFYQDGHREVSEKIMTGAMIFPSDGFTHITWPDLDWALVEVTERQHQRPNAYMALTEPWGPVFLSELVKYHPDQQRDIVVLSSALNPRRGLLLPGISFLGGINRLGICEVWNIVLTGEEKLASGDSGSLVVDVTTNEIYGHVIASNPLGEGYVVPLIATMGQIKEFFGTDDVSLPQPLPLLSRLTTFYFATLQRQNAKIDENTNREVGQEDIPIPIYERTEEPVATLRKDNSTLSKFPFAKEQSGGKEEPEVQKNGLLPAGSYRSRRRAEEQRKVHEEIIVLEADFHQDTGWPAEMRDMPIPAHEKLTEIKAMPKIYRSKSASQSPSVKKNPDVKEEPGRRRYDRLTTGYNWKKHGDVGNSFPDGLPGLRSVEFVENDPADDSGYRSAVARFATFADATDADDGDSPPTYQLLSASDGKDELPSSTSSSASITSTEPNSHVSSTRSVLEGSVPTQSLSSI</sequence>
<keyword evidence="3" id="KW-1185">Reference proteome</keyword>
<gene>
    <name evidence="2" type="ORF">RCO7_03415</name>
</gene>
<dbReference type="Proteomes" id="UP000178129">
    <property type="component" value="Unassembled WGS sequence"/>
</dbReference>
<organism evidence="2 3">
    <name type="scientific">Rhynchosporium graminicola</name>
    <dbReference type="NCBI Taxonomy" id="2792576"/>
    <lineage>
        <taxon>Eukaryota</taxon>
        <taxon>Fungi</taxon>
        <taxon>Dikarya</taxon>
        <taxon>Ascomycota</taxon>
        <taxon>Pezizomycotina</taxon>
        <taxon>Leotiomycetes</taxon>
        <taxon>Helotiales</taxon>
        <taxon>Ploettnerulaceae</taxon>
        <taxon>Rhynchosporium</taxon>
    </lineage>
</organism>
<accession>A0A1E1LDR7</accession>
<reference evidence="3" key="1">
    <citation type="submission" date="2016-03" db="EMBL/GenBank/DDBJ databases">
        <authorList>
            <person name="Ploux O."/>
        </authorList>
    </citation>
    <scope>NUCLEOTIDE SEQUENCE [LARGE SCALE GENOMIC DNA]</scope>
    <source>
        <strain evidence="3">UK7</strain>
    </source>
</reference>
<feature type="compositionally biased region" description="Basic and acidic residues" evidence="1">
    <location>
        <begin position="472"/>
        <end position="487"/>
    </location>
</feature>
<evidence type="ECO:0000313" key="3">
    <source>
        <dbReference type="Proteomes" id="UP000178129"/>
    </source>
</evidence>
<dbReference type="AlphaFoldDB" id="A0A1E1LDR7"/>
<name>A0A1E1LDR7_9HELO</name>
<evidence type="ECO:0000313" key="2">
    <source>
        <dbReference type="EMBL" id="CZT08688.1"/>
    </source>
</evidence>
<feature type="region of interest" description="Disordered" evidence="1">
    <location>
        <begin position="460"/>
        <end position="509"/>
    </location>
</feature>
<feature type="region of interest" description="Disordered" evidence="1">
    <location>
        <begin position="382"/>
        <end position="412"/>
    </location>
</feature>
<proteinExistence type="predicted"/>
<dbReference type="STRING" id="914237.A0A1E1LDR7"/>